<comment type="caution">
    <text evidence="3">The sequence shown here is derived from an EMBL/GenBank/DDBJ whole genome shotgun (WGS) entry which is preliminary data.</text>
</comment>
<keyword evidence="4" id="KW-1185">Reference proteome</keyword>
<dbReference type="RefSeq" id="WP_354023829.1">
    <property type="nucleotide sequence ID" value="NZ_JBEPSJ010000001.1"/>
</dbReference>
<dbReference type="Pfam" id="PF04069">
    <property type="entry name" value="OpuAC"/>
    <property type="match status" value="1"/>
</dbReference>
<dbReference type="InterPro" id="IPR007210">
    <property type="entry name" value="ABC_Gly_betaine_transp_sub-bd"/>
</dbReference>
<gene>
    <name evidence="3" type="ORF">ABIE21_001154</name>
</gene>
<dbReference type="SUPFAM" id="SSF53850">
    <property type="entry name" value="Periplasmic binding protein-like II"/>
    <property type="match status" value="1"/>
</dbReference>
<accession>A0ABV2QKT8</accession>
<evidence type="ECO:0000313" key="4">
    <source>
        <dbReference type="Proteomes" id="UP001549257"/>
    </source>
</evidence>
<dbReference type="Gene3D" id="3.40.190.120">
    <property type="entry name" value="Osmoprotection protein (prox), domain 2"/>
    <property type="match status" value="1"/>
</dbReference>
<proteinExistence type="predicted"/>
<protein>
    <submittedName>
        <fullName evidence="3">Osmoprotectant transport system substrate-binding protein</fullName>
    </submittedName>
</protein>
<name>A0ABV2QKT8_9MICO</name>
<keyword evidence="1" id="KW-0732">Signal</keyword>
<evidence type="ECO:0000256" key="1">
    <source>
        <dbReference type="SAM" id="SignalP"/>
    </source>
</evidence>
<evidence type="ECO:0000259" key="2">
    <source>
        <dbReference type="Pfam" id="PF04069"/>
    </source>
</evidence>
<feature type="signal peptide" evidence="1">
    <location>
        <begin position="1"/>
        <end position="24"/>
    </location>
</feature>
<dbReference type="Proteomes" id="UP001549257">
    <property type="component" value="Unassembled WGS sequence"/>
</dbReference>
<dbReference type="EMBL" id="JBEPSJ010000001">
    <property type="protein sequence ID" value="MET4581664.1"/>
    <property type="molecule type" value="Genomic_DNA"/>
</dbReference>
<reference evidence="3 4" key="1">
    <citation type="submission" date="2024-06" db="EMBL/GenBank/DDBJ databases">
        <title>Sorghum-associated microbial communities from plants grown in Nebraska, USA.</title>
        <authorList>
            <person name="Schachtman D."/>
        </authorList>
    </citation>
    <scope>NUCLEOTIDE SEQUENCE [LARGE SCALE GENOMIC DNA]</scope>
    <source>
        <strain evidence="3 4">2857</strain>
    </source>
</reference>
<dbReference type="PROSITE" id="PS51257">
    <property type="entry name" value="PROKAR_LIPOPROTEIN"/>
    <property type="match status" value="1"/>
</dbReference>
<feature type="chain" id="PRO_5047222600" evidence="1">
    <location>
        <begin position="25"/>
        <end position="309"/>
    </location>
</feature>
<feature type="domain" description="ABC-type glycine betaine transport system substrate-binding" evidence="2">
    <location>
        <begin position="40"/>
        <end position="303"/>
    </location>
</feature>
<sequence length="309" mass="32446">MHSRARSRLLAGALALGMGLTVTACGSVPVDPSDTGAGTRITVGAQDSIENRIVAQLYGQVLADHGYLVDYNEGIGTRENYLAALQAGTVDLVADNSGDLLYGIDPDAFARSADDIAEALPEQVEAFGLSVLEAAPADNAEAFVVSQEFAEAHQVASIGELGYLARSITLGVSDDFESHRYGTAGLLAVYGVSGFATKTLNDDGGTATVSDLLTDAIQVAVIPSTSPSISRNNLRVLSDPKSLITTQNIVPVVGEVADSADVRRLLDPVSDALTTDELRSLNERGTSTDTPSPERIAKKWLTQKKLLDD</sequence>
<dbReference type="CDD" id="cd13606">
    <property type="entry name" value="PBP2_ProX_like"/>
    <property type="match status" value="1"/>
</dbReference>
<dbReference type="Gene3D" id="3.40.190.10">
    <property type="entry name" value="Periplasmic binding protein-like II"/>
    <property type="match status" value="1"/>
</dbReference>
<evidence type="ECO:0000313" key="3">
    <source>
        <dbReference type="EMBL" id="MET4581664.1"/>
    </source>
</evidence>
<organism evidence="3 4">
    <name type="scientific">Conyzicola nivalis</name>
    <dbReference type="NCBI Taxonomy" id="1477021"/>
    <lineage>
        <taxon>Bacteria</taxon>
        <taxon>Bacillati</taxon>
        <taxon>Actinomycetota</taxon>
        <taxon>Actinomycetes</taxon>
        <taxon>Micrococcales</taxon>
        <taxon>Microbacteriaceae</taxon>
        <taxon>Conyzicola</taxon>
    </lineage>
</organism>